<feature type="compositionally biased region" description="Basic and acidic residues" evidence="11">
    <location>
        <begin position="109"/>
        <end position="118"/>
    </location>
</feature>
<feature type="domain" description="P-type ATPase A" evidence="13">
    <location>
        <begin position="314"/>
        <end position="398"/>
    </location>
</feature>
<feature type="region of interest" description="Disordered" evidence="11">
    <location>
        <begin position="1094"/>
        <end position="1114"/>
    </location>
</feature>
<evidence type="ECO:0000259" key="13">
    <source>
        <dbReference type="Pfam" id="PF00122"/>
    </source>
</evidence>
<evidence type="ECO:0000313" key="16">
    <source>
        <dbReference type="Proteomes" id="UP000747110"/>
    </source>
</evidence>
<dbReference type="Pfam" id="PF00702">
    <property type="entry name" value="Hydrolase"/>
    <property type="match status" value="1"/>
</dbReference>
<dbReference type="Proteomes" id="UP000747110">
    <property type="component" value="Unassembled WGS sequence"/>
</dbReference>
<feature type="transmembrane region" description="Helical" evidence="12">
    <location>
        <begin position="965"/>
        <end position="988"/>
    </location>
</feature>
<dbReference type="PROSITE" id="PS00154">
    <property type="entry name" value="ATPASE_E1_E2"/>
    <property type="match status" value="1"/>
</dbReference>
<evidence type="ECO:0000256" key="11">
    <source>
        <dbReference type="SAM" id="MobiDB-lite"/>
    </source>
</evidence>
<evidence type="ECO:0000256" key="8">
    <source>
        <dbReference type="ARBA" id="ARBA00022967"/>
    </source>
</evidence>
<dbReference type="InterPro" id="IPR001757">
    <property type="entry name" value="P_typ_ATPase"/>
</dbReference>
<dbReference type="EMBL" id="BNCQ01000008">
    <property type="protein sequence ID" value="GIM01172.1"/>
    <property type="molecule type" value="Genomic_DNA"/>
</dbReference>
<keyword evidence="5" id="KW-0547">Nucleotide-binding</keyword>
<comment type="similarity">
    <text evidence="2">Belongs to the cation transport ATPase (P-type) (TC 3.A.3) family. Type IB subfamily.</text>
</comment>
<dbReference type="InterPro" id="IPR008250">
    <property type="entry name" value="ATPase_P-typ_transduc_dom_A_sf"/>
</dbReference>
<keyword evidence="8" id="KW-1278">Translocase</keyword>
<comment type="subcellular location">
    <subcellularLocation>
        <location evidence="1">Membrane</location>
        <topology evidence="1">Multi-pass membrane protein</topology>
    </subcellularLocation>
</comment>
<dbReference type="InterPro" id="IPR051949">
    <property type="entry name" value="Cation_Transport_ATPase"/>
</dbReference>
<evidence type="ECO:0000256" key="3">
    <source>
        <dbReference type="ARBA" id="ARBA00022692"/>
    </source>
</evidence>
<dbReference type="NCBIfam" id="TIGR01494">
    <property type="entry name" value="ATPase_P-type"/>
    <property type="match status" value="1"/>
</dbReference>
<protein>
    <recommendedName>
        <fullName evidence="13">P-type ATPase A domain-containing protein</fullName>
    </recommendedName>
</protein>
<dbReference type="InterPro" id="IPR036412">
    <property type="entry name" value="HAD-like_sf"/>
</dbReference>
<keyword evidence="9 12" id="KW-1133">Transmembrane helix</keyword>
<dbReference type="SUPFAM" id="SSF81660">
    <property type="entry name" value="Metal cation-transporting ATPase, ATP-binding domain N"/>
    <property type="match status" value="1"/>
</dbReference>
<feature type="region of interest" description="Disordered" evidence="11">
    <location>
        <begin position="573"/>
        <end position="592"/>
    </location>
</feature>
<dbReference type="PANTHER" id="PTHR43079">
    <property type="entry name" value="PROBABLE CADMIUM/ZINC-TRANSPORTING ATPASE HMA1"/>
    <property type="match status" value="1"/>
</dbReference>
<feature type="compositionally biased region" description="Basic and acidic residues" evidence="11">
    <location>
        <begin position="1097"/>
        <end position="1112"/>
    </location>
</feature>
<dbReference type="OrthoDB" id="532951at2759"/>
<feature type="compositionally biased region" description="Basic and acidic residues" evidence="11">
    <location>
        <begin position="288"/>
        <end position="300"/>
    </location>
</feature>
<dbReference type="Proteomes" id="UP000722791">
    <property type="component" value="Unassembled WGS sequence"/>
</dbReference>
<reference evidence="14" key="1">
    <citation type="journal article" date="2021" name="Proc. Natl. Acad. Sci. U.S.A.">
        <title>Three genomes in the algal genus Volvox reveal the fate of a haploid sex-determining region after a transition to homothallism.</title>
        <authorList>
            <person name="Yamamoto K."/>
            <person name="Hamaji T."/>
            <person name="Kawai-Toyooka H."/>
            <person name="Matsuzaki R."/>
            <person name="Takahashi F."/>
            <person name="Nishimura Y."/>
            <person name="Kawachi M."/>
            <person name="Noguchi H."/>
            <person name="Minakuchi Y."/>
            <person name="Umen J.G."/>
            <person name="Toyoda A."/>
            <person name="Nozaki H."/>
        </authorList>
    </citation>
    <scope>NUCLEOTIDE SEQUENCE</scope>
    <source>
        <strain evidence="15">NIES-3785</strain>
        <strain evidence="14">NIES-3786</strain>
    </source>
</reference>
<proteinExistence type="inferred from homology"/>
<comment type="caution">
    <text evidence="14">The sequence shown here is derived from an EMBL/GenBank/DDBJ whole genome shotgun (WGS) entry which is preliminary data.</text>
</comment>
<feature type="transmembrane region" description="Helical" evidence="12">
    <location>
        <begin position="211"/>
        <end position="235"/>
    </location>
</feature>
<dbReference type="PRINTS" id="PR00119">
    <property type="entry name" value="CATATPASE"/>
</dbReference>
<keyword evidence="7" id="KW-0460">Magnesium</keyword>
<feature type="compositionally biased region" description="Basic residues" evidence="11">
    <location>
        <begin position="1056"/>
        <end position="1080"/>
    </location>
</feature>
<dbReference type="InterPro" id="IPR059000">
    <property type="entry name" value="ATPase_P-type_domA"/>
</dbReference>
<keyword evidence="3 12" id="KW-0812">Transmembrane</keyword>
<keyword evidence="10 12" id="KW-0472">Membrane</keyword>
<evidence type="ECO:0000313" key="14">
    <source>
        <dbReference type="EMBL" id="GIL76466.1"/>
    </source>
</evidence>
<feature type="compositionally biased region" description="Basic residues" evidence="11">
    <location>
        <begin position="75"/>
        <end position="108"/>
    </location>
</feature>
<dbReference type="AlphaFoldDB" id="A0A8J4C6G2"/>
<evidence type="ECO:0000256" key="10">
    <source>
        <dbReference type="ARBA" id="ARBA00023136"/>
    </source>
</evidence>
<dbReference type="GO" id="GO:0005524">
    <property type="term" value="F:ATP binding"/>
    <property type="evidence" value="ECO:0007669"/>
    <property type="project" value="UniProtKB-KW"/>
</dbReference>
<evidence type="ECO:0000256" key="12">
    <source>
        <dbReference type="SAM" id="Phobius"/>
    </source>
</evidence>
<evidence type="ECO:0000256" key="7">
    <source>
        <dbReference type="ARBA" id="ARBA00022842"/>
    </source>
</evidence>
<feature type="transmembrane region" description="Helical" evidence="12">
    <location>
        <begin position="419"/>
        <end position="444"/>
    </location>
</feature>
<feature type="region of interest" description="Disordered" evidence="11">
    <location>
        <begin position="1128"/>
        <end position="1150"/>
    </location>
</feature>
<accession>A0A8J4C6G2</accession>
<evidence type="ECO:0000256" key="2">
    <source>
        <dbReference type="ARBA" id="ARBA00006024"/>
    </source>
</evidence>
<name>A0A8J4C6G2_9CHLO</name>
<sequence length="1259" mass="130155">MDMCAPELIYKPRYLQAPLMARRLGRLRNGISAPACSIAACRYKHLHVLTKQMCGERVGPRHHCSATAASGLGSGHHHHHDHHRHHYNDHHHHHEHDHGHDHHHHHHEHGHDHHGHDHYPDNWATRVMRSVGLVQLASRIEHSGPLAIISILCFVVSLLIALPFMAKLFSARVAATLQAAALCGTYLLSGFPQAVSSVALAAGGHLDTHVLMSLAVVATLYLGMVQEGALLLLLFQVSHFLESRFTSRAEGSLKELLATMPERATLVAMTQAASSAQGDGAAAANESGNKRAERGSKRGSGDISGSGPDLSSCHEVLVDRVAVGELVLVRPGEQVPLDGEVVWGVASVSAAHISGEATPARVTAGDWVPAGALSADGALVVQVTADAEDSTPARIARMATEAQASKPQLQRLLDRIGSIWSRGVVAATLVAGLVLVAAGVPLLAAPGGAVYRALGVLVAGSPCAVVLVPLAYVCAMAAVTRRGVLLKGASALDALAACSTVALDKTGTLTTGELRLTEATLLDSRQLLSQPEAATEGAAAASLSPKRGRDLLPLLQRAAEVAAAAGGNVAASGISRSTSAGESVSGSSSEGEGWEWLQQGLSGRELADLAIEEEWWGEVATRCAVALSRASTHPVSRAVAQAGPGLARGVSVAGLEQVPGSGVRGVCRLRGRSFQVTFGARDFAEQALLEAVRAGGGGRSAAETTPEPTNAAAAAEAAAEDAVARLRTVLTGDAAAGTAEMAVKAISVLIMTPVAPTHGSDGIDSSVAAGGGAWEVPRIAVFTFEDVVRPGVREAVAALQDGSWRRRSRMKGAADTSGGSPTSESGSALRVVMLTGDNPAVAASVAGGLSISDYRAAMLPQDKLRFVQEEQQRLQSGGAGGWWNAILGNKEVSGGSSGAVLMMGDGINDAPALAAAHVGVAVANSPRDLVAAASDVIVLNGQGAAALPWLLRMAHRTQSVVHQNLTLALASMAFATLPTVAGFFPLWLAVLLHEGSTLAVALNSLRLLLPEVAAASGDRGDAAAGVAAAAGALGPRAVLAEVWRGLCDLAAPEPHGHHHHDHHHHHHDHDHHDHHDHHRGNAMAEVRICCGAGKPHSHVDAHQDHHHDDQHHVNSHNLKPVEEVAELPQVQSQQQLMPDTQPAKANSGMRDMTRVRGSVGRDVSVSSAAWILHARGQARHGAASTCCGGWHGGAHLGPLLGADEGGGLGAGSVHLARAVRRRRHVASRVGSGVGVGIVAAATTAASAATAAAATLLAPE</sequence>
<feature type="transmembrane region" description="Helical" evidence="12">
    <location>
        <begin position="450"/>
        <end position="479"/>
    </location>
</feature>
<dbReference type="SUPFAM" id="SSF81653">
    <property type="entry name" value="Calcium ATPase, transduction domain A"/>
    <property type="match status" value="1"/>
</dbReference>
<dbReference type="InterPro" id="IPR023214">
    <property type="entry name" value="HAD_sf"/>
</dbReference>
<dbReference type="InterPro" id="IPR018303">
    <property type="entry name" value="ATPase_P-typ_P_site"/>
</dbReference>
<dbReference type="InterPro" id="IPR023299">
    <property type="entry name" value="ATPase_P-typ_cyto_dom_N"/>
</dbReference>
<dbReference type="Gene3D" id="3.40.50.1000">
    <property type="entry name" value="HAD superfamily/HAD-like"/>
    <property type="match status" value="1"/>
</dbReference>
<keyword evidence="16" id="KW-1185">Reference proteome</keyword>
<evidence type="ECO:0000256" key="1">
    <source>
        <dbReference type="ARBA" id="ARBA00004141"/>
    </source>
</evidence>
<gene>
    <name evidence="14" type="ORF">Vretifemale_6156</name>
    <name evidence="15" type="ORF">Vretimale_5996</name>
</gene>
<feature type="region of interest" description="Disordered" evidence="11">
    <location>
        <begin position="278"/>
        <end position="309"/>
    </location>
</feature>
<feature type="compositionally biased region" description="Low complexity" evidence="11">
    <location>
        <begin position="816"/>
        <end position="825"/>
    </location>
</feature>
<evidence type="ECO:0000256" key="6">
    <source>
        <dbReference type="ARBA" id="ARBA00022840"/>
    </source>
</evidence>
<feature type="region of interest" description="Disordered" evidence="11">
    <location>
        <begin position="68"/>
        <end position="118"/>
    </location>
</feature>
<keyword evidence="6" id="KW-0067">ATP-binding</keyword>
<feature type="transmembrane region" description="Helical" evidence="12">
    <location>
        <begin position="146"/>
        <end position="166"/>
    </location>
</feature>
<dbReference type="GO" id="GO:0046872">
    <property type="term" value="F:metal ion binding"/>
    <property type="evidence" value="ECO:0007669"/>
    <property type="project" value="UniProtKB-KW"/>
</dbReference>
<evidence type="ECO:0000313" key="15">
    <source>
        <dbReference type="EMBL" id="GIM01172.1"/>
    </source>
</evidence>
<dbReference type="EMBL" id="BNCP01000008">
    <property type="protein sequence ID" value="GIL76466.1"/>
    <property type="molecule type" value="Genomic_DNA"/>
</dbReference>
<keyword evidence="4" id="KW-0479">Metal-binding</keyword>
<dbReference type="SUPFAM" id="SSF56784">
    <property type="entry name" value="HAD-like"/>
    <property type="match status" value="1"/>
</dbReference>
<dbReference type="PANTHER" id="PTHR43079:SF1">
    <property type="entry name" value="CADMIUM_ZINC-TRANSPORTING ATPASE HMA1, CHLOROPLASTIC-RELATED"/>
    <property type="match status" value="1"/>
</dbReference>
<evidence type="ECO:0000256" key="5">
    <source>
        <dbReference type="ARBA" id="ARBA00022741"/>
    </source>
</evidence>
<feature type="region of interest" description="Disordered" evidence="11">
    <location>
        <begin position="806"/>
        <end position="825"/>
    </location>
</feature>
<dbReference type="GO" id="GO:0016020">
    <property type="term" value="C:membrane"/>
    <property type="evidence" value="ECO:0007669"/>
    <property type="project" value="UniProtKB-SubCell"/>
</dbReference>
<evidence type="ECO:0000256" key="4">
    <source>
        <dbReference type="ARBA" id="ARBA00022723"/>
    </source>
</evidence>
<dbReference type="GO" id="GO:0016887">
    <property type="term" value="F:ATP hydrolysis activity"/>
    <property type="evidence" value="ECO:0007669"/>
    <property type="project" value="InterPro"/>
</dbReference>
<evidence type="ECO:0000256" key="9">
    <source>
        <dbReference type="ARBA" id="ARBA00022989"/>
    </source>
</evidence>
<feature type="region of interest" description="Disordered" evidence="11">
    <location>
        <begin position="1054"/>
        <end position="1080"/>
    </location>
</feature>
<organism evidence="14 16">
    <name type="scientific">Volvox reticuliferus</name>
    <dbReference type="NCBI Taxonomy" id="1737510"/>
    <lineage>
        <taxon>Eukaryota</taxon>
        <taxon>Viridiplantae</taxon>
        <taxon>Chlorophyta</taxon>
        <taxon>core chlorophytes</taxon>
        <taxon>Chlorophyceae</taxon>
        <taxon>CS clade</taxon>
        <taxon>Chlamydomonadales</taxon>
        <taxon>Volvocaceae</taxon>
        <taxon>Volvox</taxon>
    </lineage>
</organism>
<dbReference type="Gene3D" id="2.70.150.10">
    <property type="entry name" value="Calcium-transporting ATPase, cytoplasmic transduction domain A"/>
    <property type="match status" value="1"/>
</dbReference>
<dbReference type="Pfam" id="PF00122">
    <property type="entry name" value="E1-E2_ATPase"/>
    <property type="match status" value="1"/>
</dbReference>
<feature type="compositionally biased region" description="Polar residues" evidence="11">
    <location>
        <begin position="1129"/>
        <end position="1138"/>
    </location>
</feature>